<protein>
    <submittedName>
        <fullName evidence="2">Uncharacterized protein</fullName>
    </submittedName>
</protein>
<organism evidence="2 3">
    <name type="scientific">Eumeta variegata</name>
    <name type="common">Bagworm moth</name>
    <name type="synonym">Eumeta japonica</name>
    <dbReference type="NCBI Taxonomy" id="151549"/>
    <lineage>
        <taxon>Eukaryota</taxon>
        <taxon>Metazoa</taxon>
        <taxon>Ecdysozoa</taxon>
        <taxon>Arthropoda</taxon>
        <taxon>Hexapoda</taxon>
        <taxon>Insecta</taxon>
        <taxon>Pterygota</taxon>
        <taxon>Neoptera</taxon>
        <taxon>Endopterygota</taxon>
        <taxon>Lepidoptera</taxon>
        <taxon>Glossata</taxon>
        <taxon>Ditrysia</taxon>
        <taxon>Tineoidea</taxon>
        <taxon>Psychidae</taxon>
        <taxon>Oiketicinae</taxon>
        <taxon>Eumeta</taxon>
    </lineage>
</organism>
<feature type="region of interest" description="Disordered" evidence="1">
    <location>
        <begin position="1"/>
        <end position="29"/>
    </location>
</feature>
<evidence type="ECO:0000313" key="3">
    <source>
        <dbReference type="Proteomes" id="UP000299102"/>
    </source>
</evidence>
<dbReference type="AlphaFoldDB" id="A0A4C1ZWS3"/>
<dbReference type="EMBL" id="BGZK01002176">
    <property type="protein sequence ID" value="GBP91499.1"/>
    <property type="molecule type" value="Genomic_DNA"/>
</dbReference>
<dbReference type="Proteomes" id="UP000299102">
    <property type="component" value="Unassembled WGS sequence"/>
</dbReference>
<keyword evidence="3" id="KW-1185">Reference proteome</keyword>
<name>A0A4C1ZWS3_EUMVA</name>
<evidence type="ECO:0000256" key="1">
    <source>
        <dbReference type="SAM" id="MobiDB-lite"/>
    </source>
</evidence>
<evidence type="ECO:0000313" key="2">
    <source>
        <dbReference type="EMBL" id="GBP91499.1"/>
    </source>
</evidence>
<comment type="caution">
    <text evidence="2">The sequence shown here is derived from an EMBL/GenBank/DDBJ whole genome shotgun (WGS) entry which is preliminary data.</text>
</comment>
<sequence>MPPLITSSGMPPVRQDRDTPICPENERRFRAPGGTVYTTYAIGHTEGRHRTTCRWNAGWKNWMAPVPARRLFCFPAETAR</sequence>
<feature type="compositionally biased region" description="Basic and acidic residues" evidence="1">
    <location>
        <begin position="14"/>
        <end position="29"/>
    </location>
</feature>
<proteinExistence type="predicted"/>
<reference evidence="2 3" key="1">
    <citation type="journal article" date="2019" name="Commun. Biol.">
        <title>The bagworm genome reveals a unique fibroin gene that provides high tensile strength.</title>
        <authorList>
            <person name="Kono N."/>
            <person name="Nakamura H."/>
            <person name="Ohtoshi R."/>
            <person name="Tomita M."/>
            <person name="Numata K."/>
            <person name="Arakawa K."/>
        </authorList>
    </citation>
    <scope>NUCLEOTIDE SEQUENCE [LARGE SCALE GENOMIC DNA]</scope>
</reference>
<accession>A0A4C1ZWS3</accession>
<gene>
    <name evidence="2" type="ORF">EVAR_66089_1</name>
</gene>